<sequence>MSTIEKTLQCSRGNVSANTNRSSGSRSLCSVICGYVIRTLTLHITHHAFQLTFKLNSVHWKLFLFCAEIRGLQKYGMLDCSWCHFRYLFMI</sequence>
<evidence type="ECO:0000313" key="2">
    <source>
        <dbReference type="Proteomes" id="UP000812440"/>
    </source>
</evidence>
<dbReference type="AlphaFoldDB" id="A0A8T2KE97"/>
<organism evidence="1 2">
    <name type="scientific">Hymenochirus boettgeri</name>
    <name type="common">Congo dwarf clawed frog</name>
    <dbReference type="NCBI Taxonomy" id="247094"/>
    <lineage>
        <taxon>Eukaryota</taxon>
        <taxon>Metazoa</taxon>
        <taxon>Chordata</taxon>
        <taxon>Craniata</taxon>
        <taxon>Vertebrata</taxon>
        <taxon>Euteleostomi</taxon>
        <taxon>Amphibia</taxon>
        <taxon>Batrachia</taxon>
        <taxon>Anura</taxon>
        <taxon>Pipoidea</taxon>
        <taxon>Pipidae</taxon>
        <taxon>Pipinae</taxon>
        <taxon>Hymenochirus</taxon>
    </lineage>
</organism>
<comment type="caution">
    <text evidence="1">The sequence shown here is derived from an EMBL/GenBank/DDBJ whole genome shotgun (WGS) entry which is preliminary data.</text>
</comment>
<protein>
    <submittedName>
        <fullName evidence="1">Uncharacterized protein</fullName>
    </submittedName>
</protein>
<gene>
    <name evidence="1" type="ORF">GDO86_004661</name>
</gene>
<dbReference type="Proteomes" id="UP000812440">
    <property type="component" value="Chromosome 2"/>
</dbReference>
<evidence type="ECO:0000313" key="1">
    <source>
        <dbReference type="EMBL" id="KAG8452941.1"/>
    </source>
</evidence>
<name>A0A8T2KE97_9PIPI</name>
<accession>A0A8T2KE97</accession>
<reference evidence="1" key="1">
    <citation type="thesis" date="2020" institute="ProQuest LLC" country="789 East Eisenhower Parkway, Ann Arbor, MI, USA">
        <title>Comparative Genomics and Chromosome Evolution.</title>
        <authorList>
            <person name="Mudd A.B."/>
        </authorList>
    </citation>
    <scope>NUCLEOTIDE SEQUENCE</scope>
    <source>
        <strain evidence="1">Female2</strain>
        <tissue evidence="1">Blood</tissue>
    </source>
</reference>
<proteinExistence type="predicted"/>
<dbReference type="EMBL" id="JAACNH010000002">
    <property type="protein sequence ID" value="KAG8452941.1"/>
    <property type="molecule type" value="Genomic_DNA"/>
</dbReference>
<keyword evidence="2" id="KW-1185">Reference proteome</keyword>